<keyword evidence="5" id="KW-1185">Reference proteome</keyword>
<dbReference type="AlphaFoldDB" id="I0KH83"/>
<dbReference type="SUPFAM" id="SSF56235">
    <property type="entry name" value="N-terminal nucleophile aminohydrolases (Ntn hydrolases)"/>
    <property type="match status" value="1"/>
</dbReference>
<dbReference type="KEGG" id="fae:FAES_5487"/>
<dbReference type="Proteomes" id="UP000011058">
    <property type="component" value="Chromosome"/>
</dbReference>
<dbReference type="PROSITE" id="PS51278">
    <property type="entry name" value="GATASE_TYPE_2"/>
    <property type="match status" value="1"/>
</dbReference>
<dbReference type="InterPro" id="IPR000836">
    <property type="entry name" value="PRTase_dom"/>
</dbReference>
<organism evidence="4 5">
    <name type="scientific">Fibrella aestuarina BUZ 2</name>
    <dbReference type="NCBI Taxonomy" id="1166018"/>
    <lineage>
        <taxon>Bacteria</taxon>
        <taxon>Pseudomonadati</taxon>
        <taxon>Bacteroidota</taxon>
        <taxon>Cytophagia</taxon>
        <taxon>Cytophagales</taxon>
        <taxon>Spirosomataceae</taxon>
        <taxon>Fibrella</taxon>
    </lineage>
</organism>
<proteinExistence type="predicted"/>
<reference evidence="4 5" key="1">
    <citation type="journal article" date="2012" name="J. Bacteriol.">
        <title>Genome Sequence of Fibrella aestuarina BUZ 2T, a Filamentous Marine Bacterium.</title>
        <authorList>
            <person name="Filippini M."/>
            <person name="Qi W."/>
            <person name="Blom J."/>
            <person name="Goesmann A."/>
            <person name="Smits T.H."/>
            <person name="Bagheri H.C."/>
        </authorList>
    </citation>
    <scope>NUCLEOTIDE SEQUENCE [LARGE SCALE GENOMIC DNA]</scope>
    <source>
        <strain evidence="5">BUZ 2T</strain>
    </source>
</reference>
<dbReference type="eggNOG" id="COG0034">
    <property type="taxonomic scope" value="Bacteria"/>
</dbReference>
<dbReference type="EMBL" id="HE796683">
    <property type="protein sequence ID" value="CCH03486.1"/>
    <property type="molecule type" value="Genomic_DNA"/>
</dbReference>
<dbReference type="HOGENOM" id="CLU_431919_0_0_10"/>
<sequence>MATPTQKLCTFVCLYTERFRRGVVLPSYNELSPTALVRAGAKPGNASMSDAIKHECGIVLLRLRKPYQYYIDKYGTPLYAVNKLMLLMEKQVNRGQDGAGVANIKLDVPPGHRYISRYRSVDHQPVADVFGKINKKFAKALKKNKENARDAKWLQENVAFTGEVWMGHLRYGTHGANEIENCHPMLRQSNWRSRNLVMAGNFNMTNVDQLFDKLVSLGQHPKDFVDTVTVMEKIGHFLDEENQRVFDRFKGIYENPDLSDIIEDNIDIQRVLHRSCRDFDGGYAMVGMTGYGASFVARDPAGIRPAYYYADDEVVVVASEKPAIKTAFNADYSQIQEIKPGHALIVDKYGEYDEYQFIEPIEKRSCSFERIYFSRATDPDIYNERKMLGRLLVPQILEEVNYDLENTVFSYIPNTAETAFFGMVEGLEDYLFKQRKKAIMDGILFEKDLERVLSFRPRIEKLVSKDVKLRTFITDDTHRDEMVANVYDTTYEVVRKGVDTLVVLDDSIVRGTTLEKSILRMLDRLEPKKIVIVSSAPQIRFPDCYGIDMSKVKDFVAFRAVLQLLNERGLNNIVDEVYGQAVAAVETGNATAENYVKALFEPFTHDEISRKVADIITPRRNDQVDLKAEVAVIYQTVENLHKACPNHSGDWYFTGNYPTPGGNKVVNKSFVNFMEGKVVRAY</sequence>
<keyword evidence="1 4" id="KW-0808">Transferase</keyword>
<dbReference type="CDD" id="cd06223">
    <property type="entry name" value="PRTases_typeI"/>
    <property type="match status" value="1"/>
</dbReference>
<dbReference type="Gene3D" id="3.60.20.10">
    <property type="entry name" value="Glutamine Phosphoribosylpyrophosphate, subunit 1, domain 1"/>
    <property type="match status" value="1"/>
</dbReference>
<dbReference type="STRING" id="1166018.FAES_5487"/>
<protein>
    <submittedName>
        <fullName evidence="4">Amidophosphoribosyltransferase</fullName>
        <ecNumber evidence="4">2.4.2.14</ecNumber>
    </submittedName>
</protein>
<dbReference type="SUPFAM" id="SSF53271">
    <property type="entry name" value="PRTase-like"/>
    <property type="match status" value="1"/>
</dbReference>
<keyword evidence="2" id="KW-0315">Glutamine amidotransferase</keyword>
<dbReference type="GO" id="GO:0004044">
    <property type="term" value="F:amidophosphoribosyltransferase activity"/>
    <property type="evidence" value="ECO:0007669"/>
    <property type="project" value="UniProtKB-EC"/>
</dbReference>
<evidence type="ECO:0000313" key="5">
    <source>
        <dbReference type="Proteomes" id="UP000011058"/>
    </source>
</evidence>
<feature type="domain" description="Glutamine amidotransferase type-2" evidence="3">
    <location>
        <begin position="56"/>
        <end position="349"/>
    </location>
</feature>
<dbReference type="EC" id="2.4.2.14" evidence="4"/>
<dbReference type="InterPro" id="IPR017932">
    <property type="entry name" value="GATase_2_dom"/>
</dbReference>
<keyword evidence="4" id="KW-0328">Glycosyltransferase</keyword>
<gene>
    <name evidence="4" type="ORF">FAES_5487</name>
</gene>
<accession>I0KH83</accession>
<evidence type="ECO:0000313" key="4">
    <source>
        <dbReference type="EMBL" id="CCH03486.1"/>
    </source>
</evidence>
<evidence type="ECO:0000256" key="1">
    <source>
        <dbReference type="ARBA" id="ARBA00022679"/>
    </source>
</evidence>
<evidence type="ECO:0000259" key="3">
    <source>
        <dbReference type="PROSITE" id="PS51278"/>
    </source>
</evidence>
<dbReference type="InterPro" id="IPR029055">
    <property type="entry name" value="Ntn_hydrolases_N"/>
</dbReference>
<dbReference type="PANTHER" id="PTHR11907">
    <property type="entry name" value="AMIDOPHOSPHORIBOSYLTRANSFERASE"/>
    <property type="match status" value="1"/>
</dbReference>
<dbReference type="InterPro" id="IPR029057">
    <property type="entry name" value="PRTase-like"/>
</dbReference>
<dbReference type="PATRIC" id="fig|1166018.3.peg.2467"/>
<evidence type="ECO:0000256" key="2">
    <source>
        <dbReference type="ARBA" id="ARBA00022962"/>
    </source>
</evidence>
<name>I0KH83_9BACT</name>